<sequence length="77" mass="8901">MGLGRSGFIAVPFSREIRSPGYRLITESRHGVLARWFVDRAAYRHDSVIMLRQNWTDNSNPDNLRPWPPKRVDLPPG</sequence>
<dbReference type="Proteomes" id="UP000003653">
    <property type="component" value="Unassembled WGS sequence"/>
</dbReference>
<evidence type="ECO:0000313" key="3">
    <source>
        <dbReference type="Proteomes" id="UP000003653"/>
    </source>
</evidence>
<proteinExistence type="predicted"/>
<evidence type="ECO:0000313" key="2">
    <source>
        <dbReference type="EMBL" id="EFG78453.1"/>
    </source>
</evidence>
<dbReference type="AlphaFoldDB" id="D5P643"/>
<name>D5P643_9MYCO</name>
<accession>D5P643</accession>
<comment type="caution">
    <text evidence="2">The sequence shown here is derived from an EMBL/GenBank/DDBJ whole genome shotgun (WGS) entry which is preliminary data.</text>
</comment>
<protein>
    <submittedName>
        <fullName evidence="2">Uncharacterized protein</fullName>
    </submittedName>
</protein>
<keyword evidence="3" id="KW-1185">Reference proteome</keyword>
<reference evidence="2 3" key="1">
    <citation type="submission" date="2010-04" db="EMBL/GenBank/DDBJ databases">
        <authorList>
            <person name="Muzny D."/>
            <person name="Qin X."/>
            <person name="Deng J."/>
            <person name="Jiang H."/>
            <person name="Liu Y."/>
            <person name="Qu J."/>
            <person name="Song X.-Z."/>
            <person name="Zhang L."/>
            <person name="Thornton R."/>
            <person name="Coyle M."/>
            <person name="Francisco L."/>
            <person name="Jackson L."/>
            <person name="Javaid M."/>
            <person name="Korchina V."/>
            <person name="Kovar C."/>
            <person name="Mata R."/>
            <person name="Mathew T."/>
            <person name="Ngo R."/>
            <person name="Nguyen L."/>
            <person name="Nguyen N."/>
            <person name="Okwuonu G."/>
            <person name="Ongeri F."/>
            <person name="Pham C."/>
            <person name="Simmons D."/>
            <person name="Wilczek-Boney K."/>
            <person name="Hale W."/>
            <person name="Jakkamsetti A."/>
            <person name="Pham P."/>
            <person name="Ruth R."/>
            <person name="San Lucas F."/>
            <person name="Warren J."/>
            <person name="Zhang J."/>
            <person name="Zhao Z."/>
            <person name="Zhou C."/>
            <person name="Zhu D."/>
            <person name="Lee S."/>
            <person name="Bess C."/>
            <person name="Blankenburg K."/>
            <person name="Forbes L."/>
            <person name="Fu Q."/>
            <person name="Gubbala S."/>
            <person name="Hirani K."/>
            <person name="Jayaseelan J.C."/>
            <person name="Lara F."/>
            <person name="Munidasa M."/>
            <person name="Palculict T."/>
            <person name="Patil S."/>
            <person name="Pu L.-L."/>
            <person name="Saada N."/>
            <person name="Tang L."/>
            <person name="Weissenberger G."/>
            <person name="Zhu Y."/>
            <person name="Hemphill L."/>
            <person name="Shang Y."/>
            <person name="Youmans B."/>
            <person name="Ayvaz T."/>
            <person name="Ross M."/>
            <person name="Santibanez J."/>
            <person name="Aqrawi P."/>
            <person name="Gross S."/>
            <person name="Joshi V."/>
            <person name="Fowler G."/>
            <person name="Nazareth L."/>
            <person name="Reid J."/>
            <person name="Worley K."/>
            <person name="Petrosino J."/>
            <person name="Highlander S."/>
            <person name="Gibbs R."/>
        </authorList>
    </citation>
    <scope>NUCLEOTIDE SEQUENCE [LARGE SCALE GENOMIC DNA]</scope>
    <source>
        <strain evidence="2 3">ATCC BAA-614</strain>
    </source>
</reference>
<evidence type="ECO:0000256" key="1">
    <source>
        <dbReference type="SAM" id="MobiDB-lite"/>
    </source>
</evidence>
<gene>
    <name evidence="2" type="ORF">HMPREF0591_1637</name>
</gene>
<feature type="region of interest" description="Disordered" evidence="1">
    <location>
        <begin position="56"/>
        <end position="77"/>
    </location>
</feature>
<dbReference type="HOGENOM" id="CLU_2634316_0_0_11"/>
<dbReference type="EMBL" id="ADNV01000119">
    <property type="protein sequence ID" value="EFG78453.1"/>
    <property type="molecule type" value="Genomic_DNA"/>
</dbReference>
<organism evidence="2 3">
    <name type="scientific">Mycobacterium parascrofulaceum ATCC BAA-614</name>
    <dbReference type="NCBI Taxonomy" id="525368"/>
    <lineage>
        <taxon>Bacteria</taxon>
        <taxon>Bacillati</taxon>
        <taxon>Actinomycetota</taxon>
        <taxon>Actinomycetes</taxon>
        <taxon>Mycobacteriales</taxon>
        <taxon>Mycobacteriaceae</taxon>
        <taxon>Mycobacterium</taxon>
        <taxon>Mycobacterium simiae complex</taxon>
    </lineage>
</organism>